<protein>
    <submittedName>
        <fullName evidence="1">ATP-binding cassette domain-containing protein</fullName>
    </submittedName>
</protein>
<dbReference type="Proteomes" id="UP001364695">
    <property type="component" value="Unassembled WGS sequence"/>
</dbReference>
<accession>A0ACC6P2N0</accession>
<evidence type="ECO:0000313" key="2">
    <source>
        <dbReference type="Proteomes" id="UP001364695"/>
    </source>
</evidence>
<reference evidence="1" key="1">
    <citation type="submission" date="2023-10" db="EMBL/GenBank/DDBJ databases">
        <title>Amphibacter perezi, gen. nov., sp. nov. a novel taxa of the family Comamonadaceae, class Betaproteobacteria isolated from the skin microbiota of Pelophylax perezi from different populations.</title>
        <authorList>
            <person name="Costa S."/>
            <person name="Proenca D.N."/>
            <person name="Lopes I."/>
            <person name="Morais P.V."/>
        </authorList>
    </citation>
    <scope>NUCLEOTIDE SEQUENCE</scope>
    <source>
        <strain evidence="1">SL12-8</strain>
    </source>
</reference>
<keyword evidence="2" id="KW-1185">Reference proteome</keyword>
<gene>
    <name evidence="1" type="ORF">RV045_08575</name>
</gene>
<name>A0ACC6P2N0_9BURK</name>
<organism evidence="1 2">
    <name type="scientific">Amphibiibacter pelophylacis</name>
    <dbReference type="NCBI Taxonomy" id="1799477"/>
    <lineage>
        <taxon>Bacteria</taxon>
        <taxon>Pseudomonadati</taxon>
        <taxon>Pseudomonadota</taxon>
        <taxon>Betaproteobacteria</taxon>
        <taxon>Burkholderiales</taxon>
        <taxon>Sphaerotilaceae</taxon>
        <taxon>Amphibiibacter</taxon>
    </lineage>
</organism>
<sequence length="348" mass="37339">MTSTSHPLLSVRDLGVRFQAHDSVIHAVNGISFDLEHGQTLGLVGESGSGKSQTVLALMGLLARNGQASGHVRLDGQELLGLPVGPLNRLRGNRMAMIFQDAMTALNPYLSIERQMTEVLEQHRSMTRRAARTEAIAMLEAVRIPDAARRIDLYPHEFSGGMRQRVMIAMALLCRPDVLIADEPTTALDVTVQAQILSLLRDLQSQFGTAIIMITHDLGVVAGLCEQIIVLYGGRVMEQGAAASLFARPSHPYTRGLLAAVPRMDDADRPLVGIPGEPPDMSRPPPGCPFAPRCPGAQPRCHEGLPLLAAVAGESSPWPLQRACHLDAATVRAWTGSQPQSALEGAAS</sequence>
<comment type="caution">
    <text evidence="1">The sequence shown here is derived from an EMBL/GenBank/DDBJ whole genome shotgun (WGS) entry which is preliminary data.</text>
</comment>
<keyword evidence="1" id="KW-0067">ATP-binding</keyword>
<evidence type="ECO:0000313" key="1">
    <source>
        <dbReference type="EMBL" id="MEJ7138483.1"/>
    </source>
</evidence>
<dbReference type="EMBL" id="JAWDIE010000011">
    <property type="protein sequence ID" value="MEJ7138483.1"/>
    <property type="molecule type" value="Genomic_DNA"/>
</dbReference>
<keyword evidence="1" id="KW-0547">Nucleotide-binding</keyword>
<proteinExistence type="predicted"/>